<dbReference type="AlphaFoldDB" id="A0A0P1A690"/>
<keyword evidence="2" id="KW-1185">Reference proteome</keyword>
<evidence type="ECO:0000313" key="2">
    <source>
        <dbReference type="Proteomes" id="UP000054928"/>
    </source>
</evidence>
<dbReference type="OrthoDB" id="103267at2759"/>
<dbReference type="RefSeq" id="XP_024572462.1">
    <property type="nucleotide sequence ID" value="XM_024715990.2"/>
</dbReference>
<dbReference type="GeneID" id="36410049"/>
<organism evidence="1 2">
    <name type="scientific">Plasmopara halstedii</name>
    <name type="common">Downy mildew of sunflower</name>
    <dbReference type="NCBI Taxonomy" id="4781"/>
    <lineage>
        <taxon>Eukaryota</taxon>
        <taxon>Sar</taxon>
        <taxon>Stramenopiles</taxon>
        <taxon>Oomycota</taxon>
        <taxon>Peronosporomycetes</taxon>
        <taxon>Peronosporales</taxon>
        <taxon>Peronosporaceae</taxon>
        <taxon>Plasmopara</taxon>
    </lineage>
</organism>
<name>A0A0P1A690_PLAHL</name>
<proteinExistence type="predicted"/>
<reference evidence="2" key="1">
    <citation type="submission" date="2014-09" db="EMBL/GenBank/DDBJ databases">
        <authorList>
            <person name="Sharma Rahul"/>
            <person name="Thines Marco"/>
        </authorList>
    </citation>
    <scope>NUCLEOTIDE SEQUENCE [LARGE SCALE GENOMIC DNA]</scope>
</reference>
<dbReference type="Proteomes" id="UP000054928">
    <property type="component" value="Unassembled WGS sequence"/>
</dbReference>
<evidence type="ECO:0000313" key="1">
    <source>
        <dbReference type="EMBL" id="CEG36093.1"/>
    </source>
</evidence>
<dbReference type="OMA" id="ICSNTNA"/>
<dbReference type="EMBL" id="CCYD01000109">
    <property type="protein sequence ID" value="CEG36093.1"/>
    <property type="molecule type" value="Genomic_DNA"/>
</dbReference>
<protein>
    <submittedName>
        <fullName evidence="1">Uncharacterized protein</fullName>
    </submittedName>
</protein>
<sequence length="124" mass="13835">MLILNFTPHSPSNTMCKMITMKSGMPPFFVDPAITSTLTKPQVLLTTSLPIQHSSSNSQQEKGVSFKSEAFRLRTQAKILELVQTANNSSDICLNNSLIAKKVLKYRCALKRHPFESTSVELIH</sequence>
<accession>A0A0P1A690</accession>